<accession>A0ACB9IBL1</accession>
<sequence length="320" mass="35842">MEATQARDYNGGDQGEGVGGYGDVTSYAIGDGDGGLSEKSCGHIVGVGDCCGTSCDGPMGSEPPSPMTNTTRGGIGDNHDGFKKNEWNRLEFKHEHFQQGKLHLLKSIKRKNQQSNVINKPCVPISELKATFRMVKHDQKQISNKVRRFKYVIEQTLSEIQAIIEAMINKLLFTCYETVGRKRTFLDIDLWIHFVDIKKDFQSICDQFDGSRSDADCFMTLSDLAERVITGYDGGGGEGGGRGDSCRIPKFLHTLYNMVSKEEIDDLISWKLPHCDSFIIGDINKFATHVLPMYFKHTNFSSFNSQLNIYVSVRMENAMF</sequence>
<dbReference type="Proteomes" id="UP001056120">
    <property type="component" value="Linkage Group LG09"/>
</dbReference>
<protein>
    <submittedName>
        <fullName evidence="1">Uncharacterized protein</fullName>
    </submittedName>
</protein>
<evidence type="ECO:0000313" key="1">
    <source>
        <dbReference type="EMBL" id="KAI3805462.1"/>
    </source>
</evidence>
<comment type="caution">
    <text evidence="1">The sequence shown here is derived from an EMBL/GenBank/DDBJ whole genome shotgun (WGS) entry which is preliminary data.</text>
</comment>
<keyword evidence="2" id="KW-1185">Reference proteome</keyword>
<evidence type="ECO:0000313" key="2">
    <source>
        <dbReference type="Proteomes" id="UP001056120"/>
    </source>
</evidence>
<proteinExistence type="predicted"/>
<name>A0ACB9IBL1_9ASTR</name>
<gene>
    <name evidence="1" type="ORF">L1987_27867</name>
</gene>
<reference evidence="2" key="1">
    <citation type="journal article" date="2022" name="Mol. Ecol. Resour.">
        <title>The genomes of chicory, endive, great burdock and yacon provide insights into Asteraceae palaeo-polyploidization history and plant inulin production.</title>
        <authorList>
            <person name="Fan W."/>
            <person name="Wang S."/>
            <person name="Wang H."/>
            <person name="Wang A."/>
            <person name="Jiang F."/>
            <person name="Liu H."/>
            <person name="Zhao H."/>
            <person name="Xu D."/>
            <person name="Zhang Y."/>
        </authorList>
    </citation>
    <scope>NUCLEOTIDE SEQUENCE [LARGE SCALE GENOMIC DNA]</scope>
    <source>
        <strain evidence="2">cv. Yunnan</strain>
    </source>
</reference>
<reference evidence="1 2" key="2">
    <citation type="journal article" date="2022" name="Mol. Ecol. Resour.">
        <title>The genomes of chicory, endive, great burdock and yacon provide insights into Asteraceae paleo-polyploidization history and plant inulin production.</title>
        <authorList>
            <person name="Fan W."/>
            <person name="Wang S."/>
            <person name="Wang H."/>
            <person name="Wang A."/>
            <person name="Jiang F."/>
            <person name="Liu H."/>
            <person name="Zhao H."/>
            <person name="Xu D."/>
            <person name="Zhang Y."/>
        </authorList>
    </citation>
    <scope>NUCLEOTIDE SEQUENCE [LARGE SCALE GENOMIC DNA]</scope>
    <source>
        <strain evidence="2">cv. Yunnan</strain>
        <tissue evidence="1">Leaves</tissue>
    </source>
</reference>
<dbReference type="EMBL" id="CM042026">
    <property type="protein sequence ID" value="KAI3805462.1"/>
    <property type="molecule type" value="Genomic_DNA"/>
</dbReference>
<organism evidence="1 2">
    <name type="scientific">Smallanthus sonchifolius</name>
    <dbReference type="NCBI Taxonomy" id="185202"/>
    <lineage>
        <taxon>Eukaryota</taxon>
        <taxon>Viridiplantae</taxon>
        <taxon>Streptophyta</taxon>
        <taxon>Embryophyta</taxon>
        <taxon>Tracheophyta</taxon>
        <taxon>Spermatophyta</taxon>
        <taxon>Magnoliopsida</taxon>
        <taxon>eudicotyledons</taxon>
        <taxon>Gunneridae</taxon>
        <taxon>Pentapetalae</taxon>
        <taxon>asterids</taxon>
        <taxon>campanulids</taxon>
        <taxon>Asterales</taxon>
        <taxon>Asteraceae</taxon>
        <taxon>Asteroideae</taxon>
        <taxon>Heliantheae alliance</taxon>
        <taxon>Millerieae</taxon>
        <taxon>Smallanthus</taxon>
    </lineage>
</organism>